<proteinExistence type="predicted"/>
<evidence type="ECO:0000313" key="1">
    <source>
        <dbReference type="EMBL" id="KAI3707812.1"/>
    </source>
</evidence>
<protein>
    <submittedName>
        <fullName evidence="1">Uncharacterized protein</fullName>
    </submittedName>
</protein>
<name>A0ACB9AC72_CICIN</name>
<reference evidence="1 2" key="2">
    <citation type="journal article" date="2022" name="Mol. Ecol. Resour.">
        <title>The genomes of chicory, endive, great burdock and yacon provide insights into Asteraceae paleo-polyploidization history and plant inulin production.</title>
        <authorList>
            <person name="Fan W."/>
            <person name="Wang S."/>
            <person name="Wang H."/>
            <person name="Wang A."/>
            <person name="Jiang F."/>
            <person name="Liu H."/>
            <person name="Zhao H."/>
            <person name="Xu D."/>
            <person name="Zhang Y."/>
        </authorList>
    </citation>
    <scope>NUCLEOTIDE SEQUENCE [LARGE SCALE GENOMIC DNA]</scope>
    <source>
        <strain evidence="2">cv. Punajuju</strain>
        <tissue evidence="1">Leaves</tissue>
    </source>
</reference>
<keyword evidence="2" id="KW-1185">Reference proteome</keyword>
<reference evidence="2" key="1">
    <citation type="journal article" date="2022" name="Mol. Ecol. Resour.">
        <title>The genomes of chicory, endive, great burdock and yacon provide insights into Asteraceae palaeo-polyploidization history and plant inulin production.</title>
        <authorList>
            <person name="Fan W."/>
            <person name="Wang S."/>
            <person name="Wang H."/>
            <person name="Wang A."/>
            <person name="Jiang F."/>
            <person name="Liu H."/>
            <person name="Zhao H."/>
            <person name="Xu D."/>
            <person name="Zhang Y."/>
        </authorList>
    </citation>
    <scope>NUCLEOTIDE SEQUENCE [LARGE SCALE GENOMIC DNA]</scope>
    <source>
        <strain evidence="2">cv. Punajuju</strain>
    </source>
</reference>
<evidence type="ECO:0000313" key="2">
    <source>
        <dbReference type="Proteomes" id="UP001055811"/>
    </source>
</evidence>
<accession>A0ACB9AC72</accession>
<dbReference type="Proteomes" id="UP001055811">
    <property type="component" value="Linkage Group LG07"/>
</dbReference>
<organism evidence="1 2">
    <name type="scientific">Cichorium intybus</name>
    <name type="common">Chicory</name>
    <dbReference type="NCBI Taxonomy" id="13427"/>
    <lineage>
        <taxon>Eukaryota</taxon>
        <taxon>Viridiplantae</taxon>
        <taxon>Streptophyta</taxon>
        <taxon>Embryophyta</taxon>
        <taxon>Tracheophyta</taxon>
        <taxon>Spermatophyta</taxon>
        <taxon>Magnoliopsida</taxon>
        <taxon>eudicotyledons</taxon>
        <taxon>Gunneridae</taxon>
        <taxon>Pentapetalae</taxon>
        <taxon>asterids</taxon>
        <taxon>campanulids</taxon>
        <taxon>Asterales</taxon>
        <taxon>Asteraceae</taxon>
        <taxon>Cichorioideae</taxon>
        <taxon>Cichorieae</taxon>
        <taxon>Cichoriinae</taxon>
        <taxon>Cichorium</taxon>
    </lineage>
</organism>
<dbReference type="EMBL" id="CM042015">
    <property type="protein sequence ID" value="KAI3707812.1"/>
    <property type="molecule type" value="Genomic_DNA"/>
</dbReference>
<comment type="caution">
    <text evidence="1">The sequence shown here is derived from an EMBL/GenBank/DDBJ whole genome shotgun (WGS) entry which is preliminary data.</text>
</comment>
<sequence>MYKYCLFYVYLCNSKVLIVDMLTSTSNRRFCQSHKHNKDKKDSGEQEQPSSKRPSANPQGYLYSLGTQNLATPETPPTQKSFRSSLYRSHQILSPV</sequence>
<gene>
    <name evidence="1" type="ORF">L2E82_36658</name>
</gene>